<keyword evidence="1 5" id="KW-0808">Transferase</keyword>
<dbReference type="Proteomes" id="UP000070620">
    <property type="component" value="Unassembled WGS sequence"/>
</dbReference>
<dbReference type="EMBL" id="LRQV01000157">
    <property type="protein sequence ID" value="KXK58770.1"/>
    <property type="molecule type" value="Genomic_DNA"/>
</dbReference>
<dbReference type="InterPro" id="IPR045078">
    <property type="entry name" value="TST/MPST-like"/>
</dbReference>
<keyword evidence="6" id="KW-1185">Reference proteome</keyword>
<dbReference type="SUPFAM" id="SSF52821">
    <property type="entry name" value="Rhodanese/Cell cycle control phosphatase"/>
    <property type="match status" value="2"/>
</dbReference>
<dbReference type="PROSITE" id="PS50206">
    <property type="entry name" value="RHODANESE_3"/>
    <property type="match status" value="2"/>
</dbReference>
<reference evidence="5 6" key="1">
    <citation type="submission" date="2016-01" db="EMBL/GenBank/DDBJ databases">
        <title>Whole genome sequence and analysis of Micromonospora rosaria DSM 803, which can produce antibacterial substance rosamicin.</title>
        <authorList>
            <person name="Yang H."/>
            <person name="He X."/>
            <person name="Zhu D."/>
        </authorList>
    </citation>
    <scope>NUCLEOTIDE SEQUENCE [LARGE SCALE GENOMIC DNA]</scope>
    <source>
        <strain evidence="5 6">DSM 803</strain>
    </source>
</reference>
<feature type="domain" description="Rhodanese" evidence="4">
    <location>
        <begin position="20"/>
        <end position="137"/>
    </location>
</feature>
<evidence type="ECO:0000313" key="6">
    <source>
        <dbReference type="Proteomes" id="UP000070620"/>
    </source>
</evidence>
<organism evidence="5 6">
    <name type="scientific">Micromonospora rosaria</name>
    <dbReference type="NCBI Taxonomy" id="47874"/>
    <lineage>
        <taxon>Bacteria</taxon>
        <taxon>Bacillati</taxon>
        <taxon>Actinomycetota</taxon>
        <taxon>Actinomycetes</taxon>
        <taxon>Micromonosporales</taxon>
        <taxon>Micromonosporaceae</taxon>
        <taxon>Micromonospora</taxon>
    </lineage>
</organism>
<comment type="caution">
    <text evidence="5">The sequence shown here is derived from an EMBL/GenBank/DDBJ whole genome shotgun (WGS) entry which is preliminary data.</text>
</comment>
<dbReference type="Gene3D" id="3.40.250.10">
    <property type="entry name" value="Rhodanese-like domain"/>
    <property type="match status" value="2"/>
</dbReference>
<dbReference type="AlphaFoldDB" id="A0A136PK20"/>
<protein>
    <submittedName>
        <fullName evidence="5">3-mercaptopyruvate sulfurtransferase</fullName>
    </submittedName>
</protein>
<evidence type="ECO:0000256" key="2">
    <source>
        <dbReference type="ARBA" id="ARBA00022737"/>
    </source>
</evidence>
<dbReference type="PANTHER" id="PTHR11364:SF27">
    <property type="entry name" value="SULFURTRANSFERASE"/>
    <property type="match status" value="1"/>
</dbReference>
<evidence type="ECO:0000259" key="4">
    <source>
        <dbReference type="PROSITE" id="PS50206"/>
    </source>
</evidence>
<sequence length="298" mass="30188">MSGIPNPLVEPADLAAELDRPDPPTLLDVRWRLAGPSGRADHAAGHLPGAVFVDLDADLCGPPGPAGRHPLPDPVRLQAALRAAGVRAGHPVVVYDGGDGLAAARAWWTLRWAGHRPVRVLSGGWSAWLAAGLPTSTDQPTPTPGDVAVRPGALPVLDAAQAAGLAAGSGPRPGESGGGDPERAGVLLDVRAAARYRGETEPIDPVAGHVPGAVNLPLTDLVGADGRYPDAADLRRRFAGAGVTDARPVGAYCGSGVTAAQAVLALHLAGRPDAALYVGSWSNWVADPARPVATGDGT</sequence>
<dbReference type="OrthoDB" id="9770030at2"/>
<keyword evidence="2" id="KW-0677">Repeat</keyword>
<dbReference type="InterPro" id="IPR036873">
    <property type="entry name" value="Rhodanese-like_dom_sf"/>
</dbReference>
<dbReference type="Pfam" id="PF00581">
    <property type="entry name" value="Rhodanese"/>
    <property type="match status" value="2"/>
</dbReference>
<accession>A0A136PK20</accession>
<evidence type="ECO:0000256" key="1">
    <source>
        <dbReference type="ARBA" id="ARBA00022679"/>
    </source>
</evidence>
<keyword evidence="5" id="KW-0670">Pyruvate</keyword>
<evidence type="ECO:0000256" key="3">
    <source>
        <dbReference type="SAM" id="MobiDB-lite"/>
    </source>
</evidence>
<gene>
    <name evidence="5" type="ORF">AWW66_27920</name>
</gene>
<proteinExistence type="predicted"/>
<feature type="compositionally biased region" description="Low complexity" evidence="3">
    <location>
        <begin position="163"/>
        <end position="174"/>
    </location>
</feature>
<dbReference type="InterPro" id="IPR001763">
    <property type="entry name" value="Rhodanese-like_dom"/>
</dbReference>
<dbReference type="PANTHER" id="PTHR11364">
    <property type="entry name" value="THIOSULFATE SULFERTANSFERASE"/>
    <property type="match status" value="1"/>
</dbReference>
<dbReference type="GO" id="GO:0004792">
    <property type="term" value="F:thiosulfate-cyanide sulfurtransferase activity"/>
    <property type="evidence" value="ECO:0007669"/>
    <property type="project" value="TreeGrafter"/>
</dbReference>
<dbReference type="CDD" id="cd01449">
    <property type="entry name" value="TST_Repeat_2"/>
    <property type="match status" value="1"/>
</dbReference>
<dbReference type="RefSeq" id="WP_067372390.1">
    <property type="nucleotide sequence ID" value="NZ_JBIUBN010000017.1"/>
</dbReference>
<evidence type="ECO:0000313" key="5">
    <source>
        <dbReference type="EMBL" id="KXK58770.1"/>
    </source>
</evidence>
<feature type="domain" description="Rhodanese" evidence="4">
    <location>
        <begin position="181"/>
        <end position="293"/>
    </location>
</feature>
<dbReference type="CDD" id="cd01448">
    <property type="entry name" value="TST_Repeat_1"/>
    <property type="match status" value="1"/>
</dbReference>
<feature type="region of interest" description="Disordered" evidence="3">
    <location>
        <begin position="163"/>
        <end position="183"/>
    </location>
</feature>
<name>A0A136PK20_9ACTN</name>
<dbReference type="SMART" id="SM00450">
    <property type="entry name" value="RHOD"/>
    <property type="match status" value="2"/>
</dbReference>